<dbReference type="AlphaFoldDB" id="A0A2Z6B0U4"/>
<dbReference type="InterPro" id="IPR029044">
    <property type="entry name" value="Nucleotide-diphossugar_trans"/>
</dbReference>
<gene>
    <name evidence="1" type="ORF">DFE_2405</name>
</gene>
<evidence type="ECO:0000313" key="2">
    <source>
        <dbReference type="Proteomes" id="UP000269883"/>
    </source>
</evidence>
<accession>A0A2Z6B0U4</accession>
<proteinExistence type="predicted"/>
<evidence type="ECO:0000313" key="1">
    <source>
        <dbReference type="EMBL" id="BBD09131.1"/>
    </source>
</evidence>
<dbReference type="EMBL" id="AP017378">
    <property type="protein sequence ID" value="BBD09131.1"/>
    <property type="molecule type" value="Genomic_DNA"/>
</dbReference>
<sequence>MPQKQPPLFSVITPSRGNRPLALAQAIASVDAAAAYAIAELPPAGVEMLVGFDGVKGQRTSPDGHPAPDYVRFFDLPHDGNFGNAIRDTLLRAARGRFVLFVDDDNALTPEAFSLYLQGLEYEMQVGRIDVSRAFDKPFLPEDAPGRELVRQGNIDPLCLCLSRELITIRCGGWQGEGGYESDYLNILRYARRARSIRRIDQLVGIYDAGCGLDDTGFNSRQLKQTDRKTT</sequence>
<dbReference type="CDD" id="cd00761">
    <property type="entry name" value="Glyco_tranf_GTA_type"/>
    <property type="match status" value="1"/>
</dbReference>
<name>A0A2Z6B0U4_9BACT</name>
<dbReference type="GO" id="GO:0016740">
    <property type="term" value="F:transferase activity"/>
    <property type="evidence" value="ECO:0007669"/>
    <property type="project" value="UniProtKB-KW"/>
</dbReference>
<dbReference type="KEGG" id="dfl:DFE_2405"/>
<dbReference type="RefSeq" id="WP_126379847.1">
    <property type="nucleotide sequence ID" value="NZ_AP017378.1"/>
</dbReference>
<keyword evidence="2" id="KW-1185">Reference proteome</keyword>
<dbReference type="Gene3D" id="3.90.550.10">
    <property type="entry name" value="Spore Coat Polysaccharide Biosynthesis Protein SpsA, Chain A"/>
    <property type="match status" value="1"/>
</dbReference>
<dbReference type="OrthoDB" id="5450115at2"/>
<keyword evidence="1" id="KW-0808">Transferase</keyword>
<reference evidence="1 2" key="1">
    <citation type="journal article" date="2018" name="Sci. Adv.">
        <title>Multi-heme cytochromes provide a pathway for survival in energy-limited environments.</title>
        <authorList>
            <person name="Deng X."/>
            <person name="Dohmae N."/>
            <person name="Nealson K.H."/>
            <person name="Hashimoto K."/>
            <person name="Okamoto A."/>
        </authorList>
    </citation>
    <scope>NUCLEOTIDE SEQUENCE [LARGE SCALE GENOMIC DNA]</scope>
    <source>
        <strain evidence="1 2">IS5</strain>
    </source>
</reference>
<dbReference type="SUPFAM" id="SSF53448">
    <property type="entry name" value="Nucleotide-diphospho-sugar transferases"/>
    <property type="match status" value="1"/>
</dbReference>
<dbReference type="Proteomes" id="UP000269883">
    <property type="component" value="Chromosome"/>
</dbReference>
<organism evidence="1 2">
    <name type="scientific">Desulfovibrio ferrophilus</name>
    <dbReference type="NCBI Taxonomy" id="241368"/>
    <lineage>
        <taxon>Bacteria</taxon>
        <taxon>Pseudomonadati</taxon>
        <taxon>Thermodesulfobacteriota</taxon>
        <taxon>Desulfovibrionia</taxon>
        <taxon>Desulfovibrionales</taxon>
        <taxon>Desulfovibrionaceae</taxon>
        <taxon>Desulfovibrio</taxon>
    </lineage>
</organism>
<protein>
    <submittedName>
        <fullName evidence="1">Glycosyl transferase, group 2 family protein</fullName>
    </submittedName>
</protein>